<dbReference type="AlphaFoldDB" id="A0A6A6XK73"/>
<evidence type="ECO:0000313" key="2">
    <source>
        <dbReference type="Proteomes" id="UP000799757"/>
    </source>
</evidence>
<keyword evidence="2" id="KW-1185">Reference proteome</keyword>
<organism evidence="1 2">
    <name type="scientific">Melanomma pulvis-pyrius CBS 109.77</name>
    <dbReference type="NCBI Taxonomy" id="1314802"/>
    <lineage>
        <taxon>Eukaryota</taxon>
        <taxon>Fungi</taxon>
        <taxon>Dikarya</taxon>
        <taxon>Ascomycota</taxon>
        <taxon>Pezizomycotina</taxon>
        <taxon>Dothideomycetes</taxon>
        <taxon>Pleosporomycetidae</taxon>
        <taxon>Pleosporales</taxon>
        <taxon>Melanommataceae</taxon>
        <taxon>Melanomma</taxon>
    </lineage>
</organism>
<dbReference type="Proteomes" id="UP000799757">
    <property type="component" value="Unassembled WGS sequence"/>
</dbReference>
<accession>A0A6A6XK73</accession>
<evidence type="ECO:0000313" key="1">
    <source>
        <dbReference type="EMBL" id="KAF2796624.1"/>
    </source>
</evidence>
<protein>
    <submittedName>
        <fullName evidence="1">Uncharacterized protein</fullName>
    </submittedName>
</protein>
<sequence>MWQGRKGWARQGWAGQGWAGLGKAGLGWAFCVSAWRSDQTRPVGGLPILLRT</sequence>
<gene>
    <name evidence="1" type="ORF">K505DRAFT_323138</name>
</gene>
<name>A0A6A6XK73_9PLEO</name>
<reference evidence="1" key="1">
    <citation type="journal article" date="2020" name="Stud. Mycol.">
        <title>101 Dothideomycetes genomes: a test case for predicting lifestyles and emergence of pathogens.</title>
        <authorList>
            <person name="Haridas S."/>
            <person name="Albert R."/>
            <person name="Binder M."/>
            <person name="Bloem J."/>
            <person name="Labutti K."/>
            <person name="Salamov A."/>
            <person name="Andreopoulos B."/>
            <person name="Baker S."/>
            <person name="Barry K."/>
            <person name="Bills G."/>
            <person name="Bluhm B."/>
            <person name="Cannon C."/>
            <person name="Castanera R."/>
            <person name="Culley D."/>
            <person name="Daum C."/>
            <person name="Ezra D."/>
            <person name="Gonzalez J."/>
            <person name="Henrissat B."/>
            <person name="Kuo A."/>
            <person name="Liang C."/>
            <person name="Lipzen A."/>
            <person name="Lutzoni F."/>
            <person name="Magnuson J."/>
            <person name="Mondo S."/>
            <person name="Nolan M."/>
            <person name="Ohm R."/>
            <person name="Pangilinan J."/>
            <person name="Park H.-J."/>
            <person name="Ramirez L."/>
            <person name="Alfaro M."/>
            <person name="Sun H."/>
            <person name="Tritt A."/>
            <person name="Yoshinaga Y."/>
            <person name="Zwiers L.-H."/>
            <person name="Turgeon B."/>
            <person name="Goodwin S."/>
            <person name="Spatafora J."/>
            <person name="Crous P."/>
            <person name="Grigoriev I."/>
        </authorList>
    </citation>
    <scope>NUCLEOTIDE SEQUENCE</scope>
    <source>
        <strain evidence="1">CBS 109.77</strain>
    </source>
</reference>
<proteinExistence type="predicted"/>
<dbReference type="EMBL" id="MU001826">
    <property type="protein sequence ID" value="KAF2796624.1"/>
    <property type="molecule type" value="Genomic_DNA"/>
</dbReference>